<dbReference type="RefSeq" id="WP_073370274.1">
    <property type="nucleotide sequence ID" value="NZ_FNTL01000004.1"/>
</dbReference>
<dbReference type="AlphaFoldDB" id="A0A1H4TMU6"/>
<organism evidence="2 3">
    <name type="scientific">Rhodococcus jostii</name>
    <dbReference type="NCBI Taxonomy" id="132919"/>
    <lineage>
        <taxon>Bacteria</taxon>
        <taxon>Bacillati</taxon>
        <taxon>Actinomycetota</taxon>
        <taxon>Actinomycetes</taxon>
        <taxon>Mycobacteriales</taxon>
        <taxon>Nocardiaceae</taxon>
        <taxon>Rhodococcus</taxon>
    </lineage>
</organism>
<dbReference type="EMBL" id="FNTL01000004">
    <property type="protein sequence ID" value="SEC57719.1"/>
    <property type="molecule type" value="Genomic_DNA"/>
</dbReference>
<accession>A0A1H4TMU6</accession>
<feature type="compositionally biased region" description="Basic and acidic residues" evidence="1">
    <location>
        <begin position="9"/>
        <end position="26"/>
    </location>
</feature>
<gene>
    <name evidence="2" type="ORF">SAMN04490220_2001</name>
</gene>
<sequence>MSTDPGGHVQEEPQSERGSEGSRDAGPDEGGGSVERPAGTFDDEEMQSSGASGEGGGAPAGGSLPLGDAEPAIPPDEGRTTSAAEGRPERDDNVDAHRRLAPDPEETPRGAVASPAEENPAADAPQTDKSAEGVGPAHQPGVGMGEDKR</sequence>
<evidence type="ECO:0000256" key="1">
    <source>
        <dbReference type="SAM" id="MobiDB-lite"/>
    </source>
</evidence>
<feature type="region of interest" description="Disordered" evidence="1">
    <location>
        <begin position="1"/>
        <end position="149"/>
    </location>
</feature>
<dbReference type="Proteomes" id="UP000183407">
    <property type="component" value="Unassembled WGS sequence"/>
</dbReference>
<proteinExistence type="predicted"/>
<dbReference type="OrthoDB" id="4570511at2"/>
<reference evidence="3" key="1">
    <citation type="submission" date="2016-10" db="EMBL/GenBank/DDBJ databases">
        <authorList>
            <person name="Varghese N."/>
        </authorList>
    </citation>
    <scope>NUCLEOTIDE SEQUENCE [LARGE SCALE GENOMIC DNA]</scope>
    <source>
        <strain evidence="3">DSM 44719</strain>
    </source>
</reference>
<evidence type="ECO:0000313" key="3">
    <source>
        <dbReference type="Proteomes" id="UP000183407"/>
    </source>
</evidence>
<feature type="compositionally biased region" description="Basic and acidic residues" evidence="1">
    <location>
        <begin position="86"/>
        <end position="108"/>
    </location>
</feature>
<name>A0A1H4TMU6_RHOJO</name>
<protein>
    <submittedName>
        <fullName evidence="2">Uncharacterized protein</fullName>
    </submittedName>
</protein>
<evidence type="ECO:0000313" key="2">
    <source>
        <dbReference type="EMBL" id="SEC57719.1"/>
    </source>
</evidence>